<feature type="repeat" description="RCC1" evidence="11">
    <location>
        <begin position="3765"/>
        <end position="3816"/>
    </location>
</feature>
<dbReference type="GO" id="GO:0061630">
    <property type="term" value="F:ubiquitin protein ligase activity"/>
    <property type="evidence" value="ECO:0007669"/>
    <property type="project" value="UniProtKB-EC"/>
</dbReference>
<dbReference type="Gene3D" id="2.30.30.40">
    <property type="entry name" value="SH3 Domains"/>
    <property type="match status" value="1"/>
</dbReference>
<evidence type="ECO:0000256" key="9">
    <source>
        <dbReference type="ARBA" id="ARBA00022786"/>
    </source>
</evidence>
<feature type="repeat" description="RCC1" evidence="11">
    <location>
        <begin position="2597"/>
        <end position="2648"/>
    </location>
</feature>
<dbReference type="Pfam" id="PF25390">
    <property type="entry name" value="WD40_RLD"/>
    <property type="match status" value="2"/>
</dbReference>
<accession>A0A6G0TYE6</accession>
<dbReference type="Proteomes" id="UP000475862">
    <property type="component" value="Unassembled WGS sequence"/>
</dbReference>
<dbReference type="SUPFAM" id="SSF50985">
    <property type="entry name" value="RCC1/BLIP-II"/>
    <property type="match status" value="4"/>
</dbReference>
<dbReference type="InterPro" id="IPR035983">
    <property type="entry name" value="Hect_E3_ubiquitin_ligase"/>
</dbReference>
<feature type="repeat" description="RCC1" evidence="11">
    <location>
        <begin position="3869"/>
        <end position="3920"/>
    </location>
</feature>
<sequence length="4411" mass="497419">MSTKVEFTIKQKTAFDPKWLAIELHEALSESQLNNYWNEMIEDSELIPVDNSNLQHLKKESPGRYYIGLWAVNCPCKDDPSDKVCNCNSCKPDDVSETLKSKQIFESLMWKPNCSKDDVKSLISVFAAEQRKLCEDICYSTLFFNRTQLRMAIASRYFGAFYRDSFFQSKSNNQTQSSIMMHQSCKNSIKIRNNINDEEKMTLFAKIGTQIALNFSFGFLVSTWRSGNNTDLCTQMLKDSLEALQCIPEDFLVDESNVPTFWIETLEKSSKFLFQVVNGNINESKNENTLINHIPNTDRQFALCLSLELGLQKKSLSQILQCVLMFFELGLHCDKIYSRHLQNLLTITLGRLNWVVSRIQNNFNYDANHLSKGNVTKSFLRLNCDADNLQPTAMKQTAVMILAFLDQIAITYLTLQQKMYDIKNKKNIVQYWGKQFYPETKKKVISTLERLHVESVVCSRNEILVVTTSGNLHFISYSIDSLNFEEKQMMNVPIKSVDVYDETYLVVTQKGEVYSWGVNEFGALGHGQKYSSFSAPEPILAFSKIIVVMVSCGKDFCAAVTEDGKLYMWGKILHSSNCYTPELVKSISEWHISKVSCGASINNTLALSREGYVFSFEYRNSERGCDDKSLNVIPSMIVFDYEIVSVYCHNDVNAVIDCANNVFTWGRGNNNMLGHNNSFCVNRPKEVKFLSGKQVTSLSLADNYILALTAAGQVYCWGQLDNEITTQCRPVKCLMNRQVKKIACSPNQCFAWYDREEFNVGITTPFVTDLQIQTLNYLEQLLSNEFKEYKTYIDWPPSQQQECVLISVLHLLTLQFHSMINNHVSADSVGLIGSSKLLLSIRKTVTDLASSTKVINTVKLAAQKTLEVGWLILFQTPNERANMLCTILQPLTSPNDESQSVNDNQEFMINLITNSLLGDNILYTFLQKAIQDENIQNFESFKYSFDGTNISLCFIVSQLLNNYFTSLSTQIHTVKVPSNDFNQSPSLKFIMTFQRLLIMSIYRQKKNKNDKCHCELDMDDQGAEILLSKYISQFVKGSCQTIRLANHVASRSSKHYQIITKVISVTGFDKLFMELLISLIMVHQKTPLFLQNTDWFNLFLPLLNALDAFNLMTPNLEREEDDNLSWPGFSSYTCNTWYKNVEDVMLIRKPDLENHNRNGGHWVVFNKKVYDVQETRSSEMNYSFVTMLHSSSIYEHVLAEMPKETLQSCFVGNYLDPDEGIVEPIESNLTEPLLLDIHRTLGYLLGLHAHWLTTLSQFHSSYQCFNVWFPLLRAGIDDSKNNNYDECAKMLILIYKESCKSVDSQIQYGLDHPVEEIIQNLAKVLVKHLNLNKTEINKKEKSIPLDIIFKQFGQVKIQILKMKQDLNLNYKETCSPILDRCRFLLNELSPILSSKITAARKLPILKAESRWKTVINSVVSSIKTKKNVRNHKARNQLQSILNDEENMIVTIPNKKKNVPASNNLQNGVSEQIKDTNDTELIFNKHNRIEISKMILSFLLSDVNIREIRKLLHSEIDRSNMIQTGYELIYKLFKNPTSISSVKYSIISGWLSVLPNSSSSRNNNEVELVSVTYKLKLLIAKCDFMRCALEQIKMLVSQIGEIHKSVGLRDKITTIKKMTWCRFAIATFGSITQILNDKECSLLINSSILSAINSIINTLDLAAKRPIEKINTKQIIYEEDLNKIKCLRGAEIIPYLKLGARVVRGEDWKWENQDGIPPGEGQIVSKIGDDGWIRVLWDHGVSNSYRMGKEEKYDLKLASGLDAGDDEESDCNVSCTNNGEIHENSTENPFDILKCVMIKFLNCLSLSSAVHSNKNENSIQILSKYYYSTLEKGWLSSNISNTTLFHSEWINISLLKIISKISDHYKEQFACKQWIDMLLSIISHSPTVSSTLTTQVQTIQLIKLLVTLKMTDSSIISSIVETLMEIIGSSVLQSNSKYDVIDGKPTVPLTASCSNTIAEECILLLRTLYNNNKSIKSKKTADLPSYLDSLIVLNIISATDYLANPTFEKDVFKLQSLSFSAMASLMIIGGFDNRPRIGGNVLIKEETEATVMSIEKKGKLKVLIHNTGKTESFFIKDIEHIPSCTISLDFISESMLYTWTTMFSAVIANQNFKTVTGELVNESLLCYQKALLAGIKVVNAVLKNQILLRKILTQLTTNDGKSENLFQLILSKAVQPSPIKPEYSKKELEEAAINLTQYLTVDVQSSSIRHFKWSKYFSKSTLNMLLAQLSDLGFNKQCVFSAIEAHGYTSLDALVALLMEGKNECLSDVTDTLSSYEDISDRDESSATEECHENPISEEKVTFKKRNDFDSADGYANYVKYSIDLGMIVRCCRKYENIDVGYEGKVIKIKKEGGLHDLNIEVDWKSIGVAHWVRYIHIEIIDNGTLPNECHSVDNNKPNEKTNLPQGSNDDKYTKYQILSNYPNKEQISKFITKCTSSAEESLLTNLFDWKSDSRWTSENPKGVHWIKLELRPNIAICSLLIKLDEENDNCRPLFVIVNAGVNFNMMEEVNRVVINSLDRCLELLHSVNKCHKCIEITMRTNNTTCILTGLKVDVMITSQEFVSNSLTPQFDAVQVTNNLEFPPQPEVESKTKVDSEYAVYVWGLNDKGQLGGLNGSKIKKPTFNEALTALKPIEIVGGSKSLFIVSNEGKVFVCGDSSGGRLGIPFCGKVCSPRQIPGLSQFVIKNVAVHSGGKHAIALSFDGKILSWGDGEDGKLGHGDTLTLDTPKLIDSLLSKRIFYIACGGAHSAAITSEGELYTWGQGQYGRLGHGDEVSQYTPKLVKAFIGINIIQVACGSRDAQTLALDGAGNIYSWGDGDFGKLGRGGSDSCFTPRQIERLDGHVVTQIECGAQFSVALTSNGQVWTWGKGDYYRLGLGSNEHVRIPTLVTQFKSNPIKYIAVGTLHCIAVSRQGDVYCWGDNDHGQQGNGATIPSKEPRMVTNFNNNKINRVGCGSSQSIAWKCPALPVLVSRECVKFTRMKDSMGATALYENVETKMKIEEDQNNFEKDSLSRTILSLDSAAAKQNALQHVLNALRITLAREIVLAALVSPSNDDVNINPEIIQSDQGGGEAPAPVLDINLLHLSNVVTPDSLENSLHVPSSLTTSTSTLSSKATNTMSIVAATIKSKNQVIGLNDTSLLANKTVDSFLITLDEKNIRLLLDLAKLASVYRLGPTAESILINTFISFIYSNKHIQLLLEYCVSEMETIYTHCSFFVSPPSKHTVQESSHPYQDDTYLSGYVSVPGAIALYIDFNQNCATEKLKDTLTLMDGAENVISVLSGRDTEWTLPLFIQRNELHWKFMSDKSCNGWGWRFVVYPIMPFTRQSGTDREVLSRPCLPVVRSLLQECLKRLNDPSLNKRLTATLVLTLHLTALTLEEKIWCIKNLSVLIKRDREMVCDLFILQYGEGNVMKVSDILNRTENLMLKQFEYEETAVLCGKQLCYSEYFKSFVYMMKCLNSSLPIWHFDASWFVDYCFGIDVAWALINRKQMPKEFIDQVHKKIKCIDKSYDRDAEHIFINNSKFTKEHDEQLLQWLNSKPDDWNMTWGGNGQVVYVWGHNHRGQLACMDSSQVKKPLACDSLSILKPVQVIGGEQTMFAVTSYGKVYASGYTESGRLGIGPYNPRNPFVVTPQLVLGLNNIIKVAVNSGGRHCLALSSTGEVFAWGDGDDGKLGLGNRISHSKPQPVQSLNDKCIIDIACGGFHSAAISRYGHLYTWGKGRYGRLGHGDYEDYLYPKIVQALANYHVVRVACGSGDAQTMCITSDDNVWSWGDGDYGKLGHNISDACKLPCKIESLSGKGIIQIDCGSQFSVALSANGTLYTWGKGDYFRLGHGFSDHVRKPKPVQGLQGKKIIQFSTGSLHVLALTDDGEVYAWGDNDEGQLGDGTSHPISRPRPIAALKGKRIQQVSCGSAHSFAWASEEACHTDNSTPTTIPLEYDLLQEFSVHELKNRLLFLHHFSTIINQTALLFMPIHGEISLNAIRPYMVYSVKESIFKKVLQLSMVREQRHGPMFELNRIRTRKTRKSTCNDYMHTVFGQMVNNMDFLDEDSLFLCHRVWKVQFVGESVDDYGGGYSESIAEMCEELQNGSLPILIQTPNGREDTGTSRDCFILNPSVTTKLHKRMFEFLGILIGIAVRTCSPLSLNLAEPMWKLLCGMKLVPADLIEIDKDYVPGLLYVRDLEAEDEFTNLDISFCTTSSTGHTVVLSSQHKHVTLHNKHEYIQACLNFRLHEFDEQVKIVRDGMARVIPVPLLSIFTSSELEAMVCGSPEIPINMLLSIVTYKGVEAHDKLVQWFWEILSEFTNQERSLFLRFVWGRTRLPRTIEDFRGRDFVLHVIDRYSPADNFLPESYTCFFLLKIPRYSNKDIMNEKLKYAIHFCKSIDTDDYARIALPRSMDGSSVDTDSLISEDDP</sequence>
<feature type="repeat" description="RCC1" evidence="11">
    <location>
        <begin position="511"/>
        <end position="563"/>
    </location>
</feature>
<feature type="repeat" description="RCC1" evidence="11">
    <location>
        <begin position="3603"/>
        <end position="3658"/>
    </location>
</feature>
<dbReference type="PROSITE" id="PS51416">
    <property type="entry name" value="MIB_HERC2"/>
    <property type="match status" value="1"/>
</dbReference>
<organism evidence="14 15">
    <name type="scientific">Aphis glycines</name>
    <name type="common">Soybean aphid</name>
    <dbReference type="NCBI Taxonomy" id="307491"/>
    <lineage>
        <taxon>Eukaryota</taxon>
        <taxon>Metazoa</taxon>
        <taxon>Ecdysozoa</taxon>
        <taxon>Arthropoda</taxon>
        <taxon>Hexapoda</taxon>
        <taxon>Insecta</taxon>
        <taxon>Pterygota</taxon>
        <taxon>Neoptera</taxon>
        <taxon>Paraneoptera</taxon>
        <taxon>Hemiptera</taxon>
        <taxon>Sternorrhyncha</taxon>
        <taxon>Aphidomorpha</taxon>
        <taxon>Aphidoidea</taxon>
        <taxon>Aphididae</taxon>
        <taxon>Aphidini</taxon>
        <taxon>Aphis</taxon>
        <taxon>Aphis</taxon>
    </lineage>
</organism>
<dbReference type="InterPro" id="IPR014722">
    <property type="entry name" value="Rib_uL2_dom2"/>
</dbReference>
<evidence type="ECO:0000256" key="3">
    <source>
        <dbReference type="ARBA" id="ARBA00004906"/>
    </source>
</evidence>
<dbReference type="Gene3D" id="2.60.120.260">
    <property type="entry name" value="Galactose-binding domain-like"/>
    <property type="match status" value="1"/>
</dbReference>
<evidence type="ECO:0000259" key="12">
    <source>
        <dbReference type="PROSITE" id="PS50237"/>
    </source>
</evidence>
<evidence type="ECO:0000256" key="8">
    <source>
        <dbReference type="ARBA" id="ARBA00022737"/>
    </source>
</evidence>
<name>A0A6G0TYE6_APHGL</name>
<feature type="domain" description="MIB/HERC2" evidence="13">
    <location>
        <begin position="1687"/>
        <end position="1760"/>
    </location>
</feature>
<dbReference type="PROSITE" id="PS50012">
    <property type="entry name" value="RCC1_3"/>
    <property type="match status" value="16"/>
</dbReference>
<keyword evidence="9 10" id="KW-0833">Ubl conjugation pathway</keyword>
<dbReference type="InterPro" id="IPR000569">
    <property type="entry name" value="HECT_dom"/>
</dbReference>
<dbReference type="Pfam" id="PF11515">
    <property type="entry name" value="Cul7"/>
    <property type="match status" value="1"/>
</dbReference>
<feature type="repeat" description="RCC1" evidence="11">
    <location>
        <begin position="2649"/>
        <end position="2702"/>
    </location>
</feature>
<dbReference type="PANTHER" id="PTHR22872:SF2">
    <property type="entry name" value="INHIBITOR OF BRUTON TYROSINE KINASE"/>
    <property type="match status" value="1"/>
</dbReference>
<dbReference type="InterPro" id="IPR000408">
    <property type="entry name" value="Reg_chr_condens"/>
</dbReference>
<feature type="repeat" description="RCC1" evidence="11">
    <location>
        <begin position="3551"/>
        <end position="3602"/>
    </location>
</feature>
<feature type="repeat" description="RCC1" evidence="11">
    <location>
        <begin position="2861"/>
        <end position="2912"/>
    </location>
</feature>
<proteinExistence type="predicted"/>
<evidence type="ECO:0000256" key="10">
    <source>
        <dbReference type="PROSITE-ProRule" id="PRU00104"/>
    </source>
</evidence>
<dbReference type="PANTHER" id="PTHR22872">
    <property type="entry name" value="BTK-BINDING PROTEIN-RELATED"/>
    <property type="match status" value="1"/>
</dbReference>
<protein>
    <recommendedName>
        <fullName evidence="4">HECT-type E3 ubiquitin transferase</fullName>
        <ecNumber evidence="4">2.3.2.26</ecNumber>
    </recommendedName>
</protein>
<evidence type="ECO:0000256" key="2">
    <source>
        <dbReference type="ARBA" id="ARBA00004496"/>
    </source>
</evidence>
<dbReference type="SUPFAM" id="SSF49785">
    <property type="entry name" value="Galactose-binding domain-like"/>
    <property type="match status" value="1"/>
</dbReference>
<dbReference type="OrthoDB" id="239701at2759"/>
<dbReference type="Gene3D" id="2.130.10.30">
    <property type="entry name" value="Regulator of chromosome condensation 1/beta-lactamase-inhibitor protein II"/>
    <property type="match status" value="4"/>
</dbReference>
<comment type="catalytic activity">
    <reaction evidence="1">
        <text>S-ubiquitinyl-[E2 ubiquitin-conjugating enzyme]-L-cysteine + [acceptor protein]-L-lysine = [E2 ubiquitin-conjugating enzyme]-L-cysteine + N(6)-ubiquitinyl-[acceptor protein]-L-lysine.</text>
        <dbReference type="EC" id="2.3.2.26"/>
    </reaction>
</comment>
<dbReference type="PRINTS" id="PR00633">
    <property type="entry name" value="RCCNDNSATION"/>
</dbReference>
<keyword evidence="15" id="KW-1185">Reference proteome</keyword>
<feature type="repeat" description="RCC1" evidence="11">
    <location>
        <begin position="660"/>
        <end position="711"/>
    </location>
</feature>
<dbReference type="SMART" id="SM00119">
    <property type="entry name" value="HECTc"/>
    <property type="match status" value="1"/>
</dbReference>
<gene>
    <name evidence="14" type="ORF">AGLY_004236</name>
</gene>
<feature type="domain" description="HECT" evidence="12">
    <location>
        <begin position="4058"/>
        <end position="4384"/>
    </location>
</feature>
<dbReference type="EMBL" id="VYZN01000013">
    <property type="protein sequence ID" value="KAE9540991.1"/>
    <property type="molecule type" value="Genomic_DNA"/>
</dbReference>
<evidence type="ECO:0000259" key="13">
    <source>
        <dbReference type="PROSITE" id="PS51416"/>
    </source>
</evidence>
<dbReference type="InterPro" id="IPR009091">
    <property type="entry name" value="RCC1/BLIP-II"/>
</dbReference>
<evidence type="ECO:0000256" key="1">
    <source>
        <dbReference type="ARBA" id="ARBA00000885"/>
    </source>
</evidence>
<evidence type="ECO:0000256" key="7">
    <source>
        <dbReference type="ARBA" id="ARBA00022679"/>
    </source>
</evidence>
<dbReference type="Gene3D" id="2.30.30.30">
    <property type="match status" value="1"/>
</dbReference>
<dbReference type="PROSITE" id="PS50237">
    <property type="entry name" value="HECT"/>
    <property type="match status" value="1"/>
</dbReference>
<evidence type="ECO:0000256" key="11">
    <source>
        <dbReference type="PROSITE-ProRule" id="PRU00235"/>
    </source>
</evidence>
<dbReference type="InterPro" id="IPR010606">
    <property type="entry name" value="Mib_Herc2"/>
</dbReference>
<dbReference type="Pfam" id="PF00415">
    <property type="entry name" value="RCC1"/>
    <property type="match status" value="2"/>
</dbReference>
<dbReference type="FunFam" id="3.30.2410.10:FF:000006">
    <property type="entry name" value="probable E3 ubiquitin-protein ligase HERC1 isoform X2"/>
    <property type="match status" value="1"/>
</dbReference>
<dbReference type="SUPFAM" id="SSF159034">
    <property type="entry name" value="Mib/herc2 domain-like"/>
    <property type="match status" value="1"/>
</dbReference>
<dbReference type="Gene3D" id="3.30.2410.10">
    <property type="entry name" value="Hect, E3 ligase catalytic domain"/>
    <property type="match status" value="1"/>
</dbReference>
<dbReference type="InterPro" id="IPR008979">
    <property type="entry name" value="Galactose-bd-like_sf"/>
</dbReference>
<dbReference type="SUPFAM" id="SSF63748">
    <property type="entry name" value="Tudor/PWWP/MBT"/>
    <property type="match status" value="1"/>
</dbReference>
<feature type="active site" description="Glycyl thioester intermediate" evidence="10">
    <location>
        <position position="4352"/>
    </location>
</feature>
<dbReference type="InterPro" id="IPR058923">
    <property type="entry name" value="RCC1-like_dom"/>
</dbReference>
<keyword evidence="7" id="KW-0808">Transferase</keyword>
<feature type="repeat" description="RCC1" evidence="11">
    <location>
        <begin position="2809"/>
        <end position="2860"/>
    </location>
</feature>
<dbReference type="EC" id="2.3.2.26" evidence="4"/>
<dbReference type="GO" id="GO:0009966">
    <property type="term" value="P:regulation of signal transduction"/>
    <property type="evidence" value="ECO:0007669"/>
    <property type="project" value="UniProtKB-ARBA"/>
</dbReference>
<evidence type="ECO:0000256" key="6">
    <source>
        <dbReference type="ARBA" id="ARBA00022553"/>
    </source>
</evidence>
<dbReference type="GO" id="GO:0016567">
    <property type="term" value="P:protein ubiquitination"/>
    <property type="evidence" value="ECO:0007669"/>
    <property type="project" value="InterPro"/>
</dbReference>
<feature type="repeat" description="RCC1" evidence="11">
    <location>
        <begin position="2755"/>
        <end position="2806"/>
    </location>
</feature>
<feature type="repeat" description="RCC1" evidence="11">
    <location>
        <begin position="3817"/>
        <end position="3868"/>
    </location>
</feature>
<dbReference type="CDD" id="cd00078">
    <property type="entry name" value="HECTc"/>
    <property type="match status" value="1"/>
</dbReference>
<dbReference type="Pfam" id="PF00632">
    <property type="entry name" value="HECT"/>
    <property type="match status" value="1"/>
</dbReference>
<evidence type="ECO:0000313" key="15">
    <source>
        <dbReference type="Proteomes" id="UP000475862"/>
    </source>
</evidence>
<dbReference type="InterPro" id="IPR037252">
    <property type="entry name" value="Mib_Herc2_sf"/>
</dbReference>
<keyword evidence="5" id="KW-0963">Cytoplasm</keyword>
<evidence type="ECO:0000256" key="5">
    <source>
        <dbReference type="ARBA" id="ARBA00022490"/>
    </source>
</evidence>
<comment type="pathway">
    <text evidence="3">Protein modification; protein ubiquitination.</text>
</comment>
<dbReference type="Gene3D" id="3.30.2160.10">
    <property type="entry name" value="Hect, E3 ligase catalytic domain"/>
    <property type="match status" value="1"/>
</dbReference>
<dbReference type="SMART" id="SM00706">
    <property type="entry name" value="TECPR"/>
    <property type="match status" value="7"/>
</dbReference>
<feature type="repeat" description="RCC1" evidence="11">
    <location>
        <begin position="3711"/>
        <end position="3762"/>
    </location>
</feature>
<evidence type="ECO:0000256" key="4">
    <source>
        <dbReference type="ARBA" id="ARBA00012485"/>
    </source>
</evidence>
<dbReference type="GO" id="GO:0005737">
    <property type="term" value="C:cytoplasm"/>
    <property type="evidence" value="ECO:0007669"/>
    <property type="project" value="UniProtKB-SubCell"/>
</dbReference>
<dbReference type="Gene3D" id="3.90.1750.10">
    <property type="entry name" value="Hect, E3 ligase catalytic domains"/>
    <property type="match status" value="1"/>
</dbReference>
<comment type="caution">
    <text evidence="14">The sequence shown here is derived from an EMBL/GenBank/DDBJ whole genome shotgun (WGS) entry which is preliminary data.</text>
</comment>
<dbReference type="Pfam" id="PF06701">
    <property type="entry name" value="MIB_HERC2"/>
    <property type="match status" value="1"/>
</dbReference>
<dbReference type="PROSITE" id="PS00626">
    <property type="entry name" value="RCC1_2"/>
    <property type="match status" value="1"/>
</dbReference>
<dbReference type="InterPro" id="IPR021097">
    <property type="entry name" value="CPH_domain"/>
</dbReference>
<feature type="repeat" description="RCC1" evidence="11">
    <location>
        <begin position="3659"/>
        <end position="3710"/>
    </location>
</feature>
<keyword evidence="6" id="KW-0597">Phosphoprotein</keyword>
<comment type="subcellular location">
    <subcellularLocation>
        <location evidence="2">Cytoplasm</location>
    </subcellularLocation>
</comment>
<dbReference type="GO" id="GO:0046872">
    <property type="term" value="F:metal ion binding"/>
    <property type="evidence" value="ECO:0007669"/>
    <property type="project" value="InterPro"/>
</dbReference>
<feature type="repeat" description="RCC1" evidence="11">
    <location>
        <begin position="2703"/>
        <end position="2754"/>
    </location>
</feature>
<feature type="repeat" description="RCC1" evidence="11">
    <location>
        <begin position="2913"/>
        <end position="2964"/>
    </location>
</feature>
<keyword evidence="8" id="KW-0677">Repeat</keyword>
<reference evidence="14 15" key="1">
    <citation type="submission" date="2019-08" db="EMBL/GenBank/DDBJ databases">
        <title>The genome of the soybean aphid Biotype 1, its phylome, world population structure and adaptation to the North American continent.</title>
        <authorList>
            <person name="Giordano R."/>
            <person name="Donthu R.K."/>
            <person name="Hernandez A.G."/>
            <person name="Wright C.L."/>
            <person name="Zimin A.V."/>
        </authorList>
    </citation>
    <scope>NUCLEOTIDE SEQUENCE [LARGE SCALE GENOMIC DNA]</scope>
    <source>
        <tissue evidence="14">Whole aphids</tissue>
    </source>
</reference>
<dbReference type="SUPFAM" id="SSF56204">
    <property type="entry name" value="Hect, E3 ligase catalytic domain"/>
    <property type="match status" value="1"/>
</dbReference>
<evidence type="ECO:0000313" key="14">
    <source>
        <dbReference type="EMBL" id="KAE9540991.1"/>
    </source>
</evidence>
<dbReference type="InterPro" id="IPR051625">
    <property type="entry name" value="Signaling_Regulatory_Domain"/>
</dbReference>
<dbReference type="InterPro" id="IPR006624">
    <property type="entry name" value="Beta-propeller_rpt_TECPR"/>
</dbReference>